<gene>
    <name evidence="4" type="ORF">GP486_005800</name>
</gene>
<feature type="region of interest" description="Disordered" evidence="1">
    <location>
        <begin position="19"/>
        <end position="38"/>
    </location>
</feature>
<dbReference type="PANTHER" id="PTHR38046">
    <property type="entry name" value="CRYPTIC LOCI REGULATOR 2"/>
    <property type="match status" value="1"/>
</dbReference>
<comment type="caution">
    <text evidence="4">The sequence shown here is derived from an EMBL/GenBank/DDBJ whole genome shotgun (WGS) entry which is preliminary data.</text>
</comment>
<dbReference type="Proteomes" id="UP000750711">
    <property type="component" value="Unassembled WGS sequence"/>
</dbReference>
<dbReference type="InterPro" id="IPR018839">
    <property type="entry name" value="Tscrpt-silencing_Clr2_C"/>
</dbReference>
<protein>
    <recommendedName>
        <fullName evidence="6">Cryptic loci regulator 2 N-terminal domain-containing protein</fullName>
    </recommendedName>
</protein>
<feature type="region of interest" description="Disordered" evidence="1">
    <location>
        <begin position="187"/>
        <end position="278"/>
    </location>
</feature>
<reference evidence="4" key="1">
    <citation type="submission" date="2021-03" db="EMBL/GenBank/DDBJ databases">
        <title>Comparative genomics and phylogenomic investigation of the class Geoglossomycetes provide insights into ecological specialization and systematics.</title>
        <authorList>
            <person name="Melie T."/>
            <person name="Pirro S."/>
            <person name="Miller A.N."/>
            <person name="Quandt A."/>
        </authorList>
    </citation>
    <scope>NUCLEOTIDE SEQUENCE</scope>
    <source>
        <strain evidence="4">CAQ_001_2017</strain>
    </source>
</reference>
<dbReference type="InterPro" id="IPR031915">
    <property type="entry name" value="Clr2_N"/>
</dbReference>
<dbReference type="GO" id="GO:0070824">
    <property type="term" value="C:SHREC complex"/>
    <property type="evidence" value="ECO:0007669"/>
    <property type="project" value="InterPro"/>
</dbReference>
<evidence type="ECO:0000313" key="4">
    <source>
        <dbReference type="EMBL" id="KAH0556274.1"/>
    </source>
</evidence>
<feature type="compositionally biased region" description="Basic and acidic residues" evidence="1">
    <location>
        <begin position="212"/>
        <end position="223"/>
    </location>
</feature>
<sequence length="682" mass="77112">MPAYYKIHILRSDGKLDFTSSGRLQPNRPTDSQLDKSPNAKGVIDFYRKVNPHDAKETDWRKKLGGMLAKQLGQAEQNGIYQNHQLKFHSPIGHTDKRYILAALPENYRLYEHEKWSADSDSKSKRPNEKHAKGGADRHDAYLYGHPKGHRKRYRSPREFFPHLLWLATDPTGDPRNCSCKICAPDPPGTSQSNGKVSAAATAATAAPPPAKEVKKESIDSKDPSSAPMPPPDKPIPIPAEKTTPKSGPTAGPSKPVPPPTPTTQVATPTPLPPQRSNEQALDAQYNQFLYRPGELVWFNRGMTWGLATVVRREFITNPSPQQPNQRKKYIIQPLSHPFMYPEMAVVTKEDLLRPWLAWSAPEPTHEALRLLGLTYDTIEWRAVAQGHLGRGDVEVDGSIFAARMVDESYTLFDKVDTPRATPGETRWNGVYLGGEKIFLGEPVRLRIGSGSDIMILHDIVERIRQDFHDSGSISTVYLVGDIYTFKTIMHNPNELPPENLHLPQRLREDLRFRNATTIANKGTVSFWNFVQPLSRLELGDIKGRWYESSLLLPILRGHEDFVRDYQRGEISDSGTWMNGRMETSTNGNKIGRRFPTRREAFGRAVPPGLTFSEARDGQADTRRSFARVELPATDYSRAVDFQDRNELGISLMDMNWDGMDPDRLMQQFTDEDQFLDDTLKE</sequence>
<accession>A0A9P8L8M0</accession>
<organism evidence="4 5">
    <name type="scientific">Trichoglossum hirsutum</name>
    <dbReference type="NCBI Taxonomy" id="265104"/>
    <lineage>
        <taxon>Eukaryota</taxon>
        <taxon>Fungi</taxon>
        <taxon>Dikarya</taxon>
        <taxon>Ascomycota</taxon>
        <taxon>Pezizomycotina</taxon>
        <taxon>Geoglossomycetes</taxon>
        <taxon>Geoglossales</taxon>
        <taxon>Geoglossaceae</taxon>
        <taxon>Trichoglossum</taxon>
    </lineage>
</organism>
<feature type="compositionally biased region" description="Pro residues" evidence="1">
    <location>
        <begin position="227"/>
        <end position="238"/>
    </location>
</feature>
<keyword evidence="5" id="KW-1185">Reference proteome</keyword>
<feature type="compositionally biased region" description="Basic and acidic residues" evidence="1">
    <location>
        <begin position="115"/>
        <end position="141"/>
    </location>
</feature>
<feature type="compositionally biased region" description="Polar residues" evidence="1">
    <location>
        <begin position="19"/>
        <end position="36"/>
    </location>
</feature>
<dbReference type="GO" id="GO:0030466">
    <property type="term" value="P:silent mating-type cassette heterochromatin formation"/>
    <property type="evidence" value="ECO:0007669"/>
    <property type="project" value="TreeGrafter"/>
</dbReference>
<proteinExistence type="predicted"/>
<dbReference type="GO" id="GO:0033553">
    <property type="term" value="C:rDNA heterochromatin"/>
    <property type="evidence" value="ECO:0007669"/>
    <property type="project" value="TreeGrafter"/>
</dbReference>
<feature type="domain" description="Cryptic loci regulator 2 N-terminal" evidence="3">
    <location>
        <begin position="99"/>
        <end position="183"/>
    </location>
</feature>
<evidence type="ECO:0000259" key="2">
    <source>
        <dbReference type="Pfam" id="PF10383"/>
    </source>
</evidence>
<evidence type="ECO:0008006" key="6">
    <source>
        <dbReference type="Google" id="ProtNLM"/>
    </source>
</evidence>
<evidence type="ECO:0000259" key="3">
    <source>
        <dbReference type="Pfam" id="PF16761"/>
    </source>
</evidence>
<dbReference type="Pfam" id="PF16761">
    <property type="entry name" value="Clr2_transil"/>
    <property type="match status" value="1"/>
</dbReference>
<feature type="domain" description="Cryptic loci regulator 2 C-terminal" evidence="2">
    <location>
        <begin position="429"/>
        <end position="548"/>
    </location>
</feature>
<dbReference type="InterPro" id="IPR038986">
    <property type="entry name" value="Clr2"/>
</dbReference>
<dbReference type="EMBL" id="JAGHQM010001158">
    <property type="protein sequence ID" value="KAH0556274.1"/>
    <property type="molecule type" value="Genomic_DNA"/>
</dbReference>
<dbReference type="GO" id="GO:0031934">
    <property type="term" value="C:mating-type region heterochromatin"/>
    <property type="evidence" value="ECO:0007669"/>
    <property type="project" value="TreeGrafter"/>
</dbReference>
<dbReference type="PANTHER" id="PTHR38046:SF1">
    <property type="entry name" value="CRYPTIC LOCI REGULATOR 2"/>
    <property type="match status" value="1"/>
</dbReference>
<dbReference type="AlphaFoldDB" id="A0A9P8L8M0"/>
<evidence type="ECO:0000313" key="5">
    <source>
        <dbReference type="Proteomes" id="UP000750711"/>
    </source>
</evidence>
<name>A0A9P8L8M0_9PEZI</name>
<evidence type="ECO:0000256" key="1">
    <source>
        <dbReference type="SAM" id="MobiDB-lite"/>
    </source>
</evidence>
<feature type="region of interest" description="Disordered" evidence="1">
    <location>
        <begin position="115"/>
        <end position="153"/>
    </location>
</feature>
<dbReference type="Pfam" id="PF10383">
    <property type="entry name" value="Clr2"/>
    <property type="match status" value="1"/>
</dbReference>